<dbReference type="SUPFAM" id="SSF56672">
    <property type="entry name" value="DNA/RNA polymerases"/>
    <property type="match status" value="1"/>
</dbReference>
<sequence>MIVRFYSIILLKNCALTLAPILTELFRQILDDGEIPEIWRKSIIIPIFKKGDKTIAKNYRPISLTCTLCRIFERILSDKIIIFLHEYFNINQFGFLKNRSTITQLLTMLDDIYINIDKEKKVDIIYIDFEKAFDTVPINILIQKIKLAGIDGKILKFLTNFLTKRTFHVKIDDELSNKYETYSGVPQGSVLGPLLFNLFINDLPKILPNEVNIKMYADDVKLYIIHNNDICRNKLSESLNLIQSWSKNNGMKISINKCFCLYLGKDNNEYQYYLDDQPIKKEHSIRDLGVIIDKNLSFSNQIDKITKQGYFLIHQIFRTFKSRNLDTLIFIYKTYLRPLLEYATEIWNPMRKDQIKTLEKIQKLYTKKAFYKCGLVQKSYEDRLKICKLKKLEERRILTDLCMTHKILKNYTHLEPEKYFTLTKRAKRRALLLQNRPFSKKSKNNFFTRIISLWNKLPKEIVEINNLKKFREYTKEIDLLRLSGVE</sequence>
<dbReference type="EMBL" id="CAJEWN010002483">
    <property type="protein sequence ID" value="CAD2203912.1"/>
    <property type="molecule type" value="Genomic_DNA"/>
</dbReference>
<feature type="chain" id="PRO_5028211693" description="Reverse transcriptase domain-containing protein" evidence="1">
    <location>
        <begin position="20"/>
        <end position="486"/>
    </location>
</feature>
<reference evidence="3 4" key="1">
    <citation type="submission" date="2020-08" db="EMBL/GenBank/DDBJ databases">
        <authorList>
            <person name="Koutsovoulos G."/>
            <person name="Danchin GJ E."/>
        </authorList>
    </citation>
    <scope>NUCLEOTIDE SEQUENCE [LARGE SCALE GENOMIC DNA]</scope>
</reference>
<dbReference type="Pfam" id="PF00078">
    <property type="entry name" value="RVT_1"/>
    <property type="match status" value="1"/>
</dbReference>
<dbReference type="InterPro" id="IPR000477">
    <property type="entry name" value="RT_dom"/>
</dbReference>
<dbReference type="PRINTS" id="PR01345">
    <property type="entry name" value="CERVTRCPTASE"/>
</dbReference>
<dbReference type="InterPro" id="IPR043502">
    <property type="entry name" value="DNA/RNA_pol_sf"/>
</dbReference>
<evidence type="ECO:0000256" key="1">
    <source>
        <dbReference type="SAM" id="SignalP"/>
    </source>
</evidence>
<evidence type="ECO:0000313" key="4">
    <source>
        <dbReference type="Proteomes" id="UP000580250"/>
    </source>
</evidence>
<name>A0A6V7XX25_MELEN</name>
<dbReference type="PROSITE" id="PS50878">
    <property type="entry name" value="RT_POL"/>
    <property type="match status" value="1"/>
</dbReference>
<evidence type="ECO:0000313" key="3">
    <source>
        <dbReference type="EMBL" id="CAD2203912.1"/>
    </source>
</evidence>
<feature type="domain" description="Reverse transcriptase" evidence="2">
    <location>
        <begin position="28"/>
        <end position="292"/>
    </location>
</feature>
<keyword evidence="1" id="KW-0732">Signal</keyword>
<comment type="caution">
    <text evidence="3">The sequence shown here is derived from an EMBL/GenBank/DDBJ whole genome shotgun (WGS) entry which is preliminary data.</text>
</comment>
<protein>
    <recommendedName>
        <fullName evidence="2">Reverse transcriptase domain-containing protein</fullName>
    </recommendedName>
</protein>
<organism evidence="3 4">
    <name type="scientific">Meloidogyne enterolobii</name>
    <name type="common">Root-knot nematode worm</name>
    <name type="synonym">Meloidogyne mayaguensis</name>
    <dbReference type="NCBI Taxonomy" id="390850"/>
    <lineage>
        <taxon>Eukaryota</taxon>
        <taxon>Metazoa</taxon>
        <taxon>Ecdysozoa</taxon>
        <taxon>Nematoda</taxon>
        <taxon>Chromadorea</taxon>
        <taxon>Rhabditida</taxon>
        <taxon>Tylenchina</taxon>
        <taxon>Tylenchomorpha</taxon>
        <taxon>Tylenchoidea</taxon>
        <taxon>Meloidogynidae</taxon>
        <taxon>Meloidogyninae</taxon>
        <taxon>Meloidogyne</taxon>
    </lineage>
</organism>
<feature type="signal peptide" evidence="1">
    <location>
        <begin position="1"/>
        <end position="19"/>
    </location>
</feature>
<accession>A0A6V7XX25</accession>
<dbReference type="PANTHER" id="PTHR33332">
    <property type="entry name" value="REVERSE TRANSCRIPTASE DOMAIN-CONTAINING PROTEIN"/>
    <property type="match status" value="1"/>
</dbReference>
<gene>
    <name evidence="3" type="ORF">MENT_LOCUS57618</name>
</gene>
<evidence type="ECO:0000259" key="2">
    <source>
        <dbReference type="PROSITE" id="PS50878"/>
    </source>
</evidence>
<proteinExistence type="predicted"/>
<dbReference type="AlphaFoldDB" id="A0A6V7XX25"/>
<dbReference type="CDD" id="cd01650">
    <property type="entry name" value="RT_nLTR_like"/>
    <property type="match status" value="1"/>
</dbReference>
<dbReference type="OrthoDB" id="5870593at2759"/>
<dbReference type="Proteomes" id="UP000580250">
    <property type="component" value="Unassembled WGS sequence"/>
</dbReference>